<dbReference type="PANTHER" id="PTHR24201">
    <property type="entry name" value="ANK_REP_REGION DOMAIN-CONTAINING PROTEIN"/>
    <property type="match status" value="1"/>
</dbReference>
<dbReference type="Pfam" id="PF12796">
    <property type="entry name" value="Ank_2"/>
    <property type="match status" value="2"/>
</dbReference>
<keyword evidence="2 3" id="KW-0040">ANK repeat</keyword>
<feature type="repeat" description="ANK" evidence="3">
    <location>
        <begin position="142"/>
        <end position="174"/>
    </location>
</feature>
<dbReference type="EMBL" id="IACT01005365">
    <property type="protein sequence ID" value="LAC24525.1"/>
    <property type="molecule type" value="mRNA"/>
</dbReference>
<dbReference type="Gene3D" id="1.20.5.340">
    <property type="match status" value="1"/>
</dbReference>
<dbReference type="Gene3D" id="1.25.40.20">
    <property type="entry name" value="Ankyrin repeat-containing domain"/>
    <property type="match status" value="2"/>
</dbReference>
<feature type="compositionally biased region" description="Polar residues" evidence="4">
    <location>
        <begin position="510"/>
        <end position="569"/>
    </location>
</feature>
<evidence type="ECO:0000313" key="5">
    <source>
        <dbReference type="EMBL" id="LAC24525.1"/>
    </source>
</evidence>
<dbReference type="AlphaFoldDB" id="A0A6A7G3M5"/>
<dbReference type="SUPFAM" id="SSF48403">
    <property type="entry name" value="Ankyrin repeat"/>
    <property type="match status" value="1"/>
</dbReference>
<feature type="compositionally biased region" description="Low complexity" evidence="4">
    <location>
        <begin position="449"/>
        <end position="472"/>
    </location>
</feature>
<dbReference type="InterPro" id="IPR002110">
    <property type="entry name" value="Ankyrin_rpt"/>
</dbReference>
<feature type="region of interest" description="Disordered" evidence="4">
    <location>
        <begin position="259"/>
        <end position="332"/>
    </location>
</feature>
<sequence>MNISTTAAGEWTAEHENLLGSRFPLHLACRDGNTVWLRHILQQIHVTEAHMIIDEDDFYKWTAAHYAAYFGRVECLKLLKEACQQYNTGRALRGLPVLSCPLLVRSRSCRQSVIHVAAFADHPQCLQWLLSNGAPVNGQDSNGESALHKACRSEARACARILATNGINISARNDKGQTALQLTEDSGYHDLARDLTDLIKAKHPNSSSEASTSTGGITNGVNQRNHTNYLVSTNAYYGYHSNNTAVQCTNTTINKNNTNGSGEDCSMDMEDLSDDGAQQQSSAGPSMLGGDLLMDPKVGQNLVAVAGKKRTREDDECNQSKKPRMQDDGGWEPLTRAAATTLNNSSFQQQHTSASINSSGVVHPTRPAVSFGASQLPVTATSSVASVGGSIASLGGSIASLGGSIASLGGSIAPLGGSVASLRSSVTSQGGSVAAAGASLGFEERVASHRSNSTSSSNSSDSQDSGIASLSSMEEEDEDENKQGGQPSDDINVSYMEHGPVNDDKAVTYDSKTNGVSSNADSNGQHNENSLKFTNNNTASNGTFVSENSDCSPHQKNCSSFNPSKIESTSPSRAELYSSLMTDGSISNWSGVPGCPIPAPAHLLNMNTTVNNRRFMGGHFF</sequence>
<protein>
    <submittedName>
        <fullName evidence="5">Ankyrin repeat domain-containing protein 10-like isoform X3</fullName>
    </submittedName>
</protein>
<organism evidence="5">
    <name type="scientific">Hirondellea gigas</name>
    <dbReference type="NCBI Taxonomy" id="1518452"/>
    <lineage>
        <taxon>Eukaryota</taxon>
        <taxon>Metazoa</taxon>
        <taxon>Ecdysozoa</taxon>
        <taxon>Arthropoda</taxon>
        <taxon>Crustacea</taxon>
        <taxon>Multicrustacea</taxon>
        <taxon>Malacostraca</taxon>
        <taxon>Eumalacostraca</taxon>
        <taxon>Peracarida</taxon>
        <taxon>Amphipoda</taxon>
        <taxon>Amphilochidea</taxon>
        <taxon>Lysianassida</taxon>
        <taxon>Lysianassidira</taxon>
        <taxon>Lysianassoidea</taxon>
        <taxon>Lysianassidae</taxon>
        <taxon>Hirondellea</taxon>
    </lineage>
</organism>
<evidence type="ECO:0000256" key="4">
    <source>
        <dbReference type="SAM" id="MobiDB-lite"/>
    </source>
</evidence>
<feature type="region of interest" description="Disordered" evidence="4">
    <location>
        <begin position="203"/>
        <end position="223"/>
    </location>
</feature>
<feature type="region of interest" description="Disordered" evidence="4">
    <location>
        <begin position="446"/>
        <end position="569"/>
    </location>
</feature>
<dbReference type="InterPro" id="IPR036770">
    <property type="entry name" value="Ankyrin_rpt-contain_sf"/>
</dbReference>
<evidence type="ECO:0000256" key="3">
    <source>
        <dbReference type="PROSITE-ProRule" id="PRU00023"/>
    </source>
</evidence>
<evidence type="ECO:0000256" key="2">
    <source>
        <dbReference type="ARBA" id="ARBA00023043"/>
    </source>
</evidence>
<reference evidence="5" key="1">
    <citation type="submission" date="2017-11" db="EMBL/GenBank/DDBJ databases">
        <title>The sensing device of the deep-sea amphipod.</title>
        <authorList>
            <person name="Kobayashi H."/>
            <person name="Nagahama T."/>
            <person name="Arai W."/>
            <person name="Sasagawa Y."/>
            <person name="Umeda M."/>
            <person name="Hayashi T."/>
            <person name="Nikaido I."/>
            <person name="Watanabe H."/>
            <person name="Oguri K."/>
            <person name="Kitazato H."/>
            <person name="Fujioka K."/>
            <person name="Kido Y."/>
            <person name="Takami H."/>
        </authorList>
    </citation>
    <scope>NUCLEOTIDE SEQUENCE</scope>
    <source>
        <tissue evidence="5">Whole body</tissue>
    </source>
</reference>
<dbReference type="SMART" id="SM00248">
    <property type="entry name" value="ANK"/>
    <property type="match status" value="4"/>
</dbReference>
<accession>A0A6A7G3M5</accession>
<evidence type="ECO:0000256" key="1">
    <source>
        <dbReference type="ARBA" id="ARBA00022737"/>
    </source>
</evidence>
<feature type="compositionally biased region" description="Polar residues" evidence="4">
    <location>
        <begin position="204"/>
        <end position="223"/>
    </location>
</feature>
<proteinExistence type="evidence at transcript level"/>
<name>A0A6A7G3M5_9CRUS</name>
<dbReference type="InterPro" id="IPR050776">
    <property type="entry name" value="Ank_Repeat/CDKN_Inhibitor"/>
</dbReference>
<feature type="compositionally biased region" description="Acidic residues" evidence="4">
    <location>
        <begin position="265"/>
        <end position="274"/>
    </location>
</feature>
<dbReference type="PANTHER" id="PTHR24201:SF17">
    <property type="entry name" value="ANKYRIN REPEAT DOMAIN-CONTAINING PROTEIN 10-LIKE ISOFORM X1"/>
    <property type="match status" value="1"/>
</dbReference>
<keyword evidence="1" id="KW-0677">Repeat</keyword>
<dbReference type="PROSITE" id="PS50088">
    <property type="entry name" value="ANK_REPEAT"/>
    <property type="match status" value="2"/>
</dbReference>
<feature type="repeat" description="ANK" evidence="3">
    <location>
        <begin position="109"/>
        <end position="141"/>
    </location>
</feature>